<evidence type="ECO:0000256" key="7">
    <source>
        <dbReference type="ARBA" id="ARBA00023077"/>
    </source>
</evidence>
<gene>
    <name evidence="15" type="ORF">DFR29_101258</name>
</gene>
<keyword evidence="4" id="KW-0406">Ion transport</keyword>
<keyword evidence="9 10" id="KW-0998">Cell outer membrane</keyword>
<dbReference type="Gene3D" id="2.40.170.20">
    <property type="entry name" value="TonB-dependent receptor, beta-barrel domain"/>
    <property type="match status" value="1"/>
</dbReference>
<dbReference type="PROSITE" id="PS52016">
    <property type="entry name" value="TONB_DEPENDENT_REC_3"/>
    <property type="match status" value="1"/>
</dbReference>
<sequence length="962" mass="104653">MKRPRPGRGYGMGIALSALWALLPAATTKADATTATTLTVRIEAGPLDQALTAFARQSGLQILFDSNVLANRHSTAISAQLEPEEALRRLLAGSGFYAEAVAPSTYVLKREAAPPKTATATTKALPEEDTDASHLPPVQVLGSLMRRGNWQTAAPISVITREQIDRSGMRSLFDLLRVQPSIDVTSRAELMASQPIVNYLYGGAAGAATLGMRGLGARATLILLDGRRIAGYGLTQSGSGLVVDVNDIPLDLVERIEILRDGASAMYGADAIGGVINIVLRQSFDGRQLALNYGVSGRGDTRRVGTAATLGGQVGAASVFLHAQSFQRDPLLGNQRDWYTRDLSHKGLYDLRTLYSFPGNYAYLDEKGQVQIRPMPGCTELADDGLCLLDEAKYTTLQTRQKGNSLLARLTRPAGDTAELYADLRLSRLDQAQQAAPIGFGFNLPAGFPGNPAPGPAMLFYSFNDVGPVRENTRSRTHALNLGMRGRDDRYEWNLAFSVQGNSVDDRIDGFLNTSDLLRRINDGSYRLGGPNPAATIAAISPPLHRQGRTRQFALAADGSGQLAQWPSGPLQLSLGLELRHLAVLDVPDPLLRSDDRPFGERSYVQRTSNNVLASYAELQLPLSQRFSAELGMRLDHSAATGSAFSPKLGLRWRASDVWLLHATAARGHRPPSELELQQPMQLSELRPLNVPQALLPCSQPSPTNDSNCTLEIISRNNLSLRAENSRSFALGTTIAGGERWRLSLDWIQIARDNEITPLPITYALQNPEQFPNLLRYDDKGQLSGLNVGLVNLGRTHTRSLDGSLQWSVWDGAAGSLSAHVDVTYLERRDVRVAPGASTTAFAGYDSSPRLRGRAGLDWTRAAWTASANANYVGSYRNATFAGDTESCVDLQSRPRYCTTPQFATVDLVLGYASPRRWNARLSIINALDHKPVYYGANAANYNDAFDDPVGRYFSVDLSYRF</sequence>
<comment type="similarity">
    <text evidence="10 11">Belongs to the TonB-dependent receptor family.</text>
</comment>
<dbReference type="CDD" id="cd01347">
    <property type="entry name" value="ligand_gated_channel"/>
    <property type="match status" value="1"/>
</dbReference>
<evidence type="ECO:0000256" key="11">
    <source>
        <dbReference type="RuleBase" id="RU003357"/>
    </source>
</evidence>
<dbReference type="RefSeq" id="WP_133816757.1">
    <property type="nucleotide sequence ID" value="NZ_SNZH01000001.1"/>
</dbReference>
<keyword evidence="6" id="KW-0408">Iron</keyword>
<feature type="signal peptide" evidence="13">
    <location>
        <begin position="1"/>
        <end position="30"/>
    </location>
</feature>
<dbReference type="EMBL" id="SNZH01000001">
    <property type="protein sequence ID" value="TDR48638.1"/>
    <property type="molecule type" value="Genomic_DNA"/>
</dbReference>
<dbReference type="Pfam" id="PF00593">
    <property type="entry name" value="TonB_dep_Rec_b-barrel"/>
    <property type="match status" value="1"/>
</dbReference>
<protein>
    <submittedName>
        <fullName evidence="15">Outer membrane receptor protein involved in Fe transport</fullName>
    </submittedName>
</protein>
<dbReference type="InterPro" id="IPR039426">
    <property type="entry name" value="TonB-dep_rcpt-like"/>
</dbReference>
<dbReference type="Gene3D" id="3.55.50.30">
    <property type="match status" value="1"/>
</dbReference>
<evidence type="ECO:0000256" key="6">
    <source>
        <dbReference type="ARBA" id="ARBA00023004"/>
    </source>
</evidence>
<keyword evidence="7 11" id="KW-0798">TonB box</keyword>
<dbReference type="InterPro" id="IPR036942">
    <property type="entry name" value="Beta-barrel_TonB_sf"/>
</dbReference>
<dbReference type="InterPro" id="IPR037066">
    <property type="entry name" value="Plug_dom_sf"/>
</dbReference>
<feature type="region of interest" description="Disordered" evidence="12">
    <location>
        <begin position="111"/>
        <end position="135"/>
    </location>
</feature>
<dbReference type="SMART" id="SM00965">
    <property type="entry name" value="STN"/>
    <property type="match status" value="1"/>
</dbReference>
<dbReference type="InterPro" id="IPR000531">
    <property type="entry name" value="Beta-barrel_TonB"/>
</dbReference>
<evidence type="ECO:0000256" key="5">
    <source>
        <dbReference type="ARBA" id="ARBA00022692"/>
    </source>
</evidence>
<dbReference type="AlphaFoldDB" id="A0A4R6Z9N5"/>
<dbReference type="InterPro" id="IPR011662">
    <property type="entry name" value="Secretin/TonB_short_N"/>
</dbReference>
<keyword evidence="13" id="KW-0732">Signal</keyword>
<evidence type="ECO:0000313" key="16">
    <source>
        <dbReference type="Proteomes" id="UP000295293"/>
    </source>
</evidence>
<comment type="subcellular location">
    <subcellularLocation>
        <location evidence="1 10">Cell outer membrane</location>
        <topology evidence="1 10">Multi-pass membrane protein</topology>
    </subcellularLocation>
</comment>
<reference evidence="15 16" key="1">
    <citation type="submission" date="2019-03" db="EMBL/GenBank/DDBJ databases">
        <title>Genomic Encyclopedia of Type Strains, Phase IV (KMG-IV): sequencing the most valuable type-strain genomes for metagenomic binning, comparative biology and taxonomic classification.</title>
        <authorList>
            <person name="Goeker M."/>
        </authorList>
    </citation>
    <scope>NUCLEOTIDE SEQUENCE [LARGE SCALE GENOMIC DNA]</scope>
    <source>
        <strain evidence="15 16">DSM 21667</strain>
    </source>
</reference>
<keyword evidence="5 10" id="KW-0812">Transmembrane</keyword>
<organism evidence="15 16">
    <name type="scientific">Tahibacter aquaticus</name>
    <dbReference type="NCBI Taxonomy" id="520092"/>
    <lineage>
        <taxon>Bacteria</taxon>
        <taxon>Pseudomonadati</taxon>
        <taxon>Pseudomonadota</taxon>
        <taxon>Gammaproteobacteria</taxon>
        <taxon>Lysobacterales</taxon>
        <taxon>Rhodanobacteraceae</taxon>
        <taxon>Tahibacter</taxon>
    </lineage>
</organism>
<evidence type="ECO:0000256" key="2">
    <source>
        <dbReference type="ARBA" id="ARBA00022448"/>
    </source>
</evidence>
<dbReference type="Proteomes" id="UP000295293">
    <property type="component" value="Unassembled WGS sequence"/>
</dbReference>
<evidence type="ECO:0000259" key="14">
    <source>
        <dbReference type="SMART" id="SM00965"/>
    </source>
</evidence>
<accession>A0A4R6Z9N5</accession>
<feature type="compositionally biased region" description="Low complexity" evidence="12">
    <location>
        <begin position="114"/>
        <end position="124"/>
    </location>
</feature>
<name>A0A4R6Z9N5_9GAMM</name>
<dbReference type="Gene3D" id="2.170.130.10">
    <property type="entry name" value="TonB-dependent receptor, plug domain"/>
    <property type="match status" value="1"/>
</dbReference>
<dbReference type="Pfam" id="PF07660">
    <property type="entry name" value="STN"/>
    <property type="match status" value="1"/>
</dbReference>
<evidence type="ECO:0000256" key="8">
    <source>
        <dbReference type="ARBA" id="ARBA00023136"/>
    </source>
</evidence>
<evidence type="ECO:0000313" key="15">
    <source>
        <dbReference type="EMBL" id="TDR48638.1"/>
    </source>
</evidence>
<evidence type="ECO:0000256" key="13">
    <source>
        <dbReference type="SAM" id="SignalP"/>
    </source>
</evidence>
<feature type="chain" id="PRO_5020910145" evidence="13">
    <location>
        <begin position="31"/>
        <end position="962"/>
    </location>
</feature>
<evidence type="ECO:0000256" key="4">
    <source>
        <dbReference type="ARBA" id="ARBA00022496"/>
    </source>
</evidence>
<proteinExistence type="inferred from homology"/>
<keyword evidence="2 10" id="KW-0813">Transport</keyword>
<dbReference type="PANTHER" id="PTHR47234:SF2">
    <property type="entry name" value="TONB-DEPENDENT RECEPTOR"/>
    <property type="match status" value="1"/>
</dbReference>
<comment type="caution">
    <text evidence="15">The sequence shown here is derived from an EMBL/GenBank/DDBJ whole genome shotgun (WGS) entry which is preliminary data.</text>
</comment>
<dbReference type="OrthoDB" id="6276154at2"/>
<evidence type="ECO:0000256" key="3">
    <source>
        <dbReference type="ARBA" id="ARBA00022452"/>
    </source>
</evidence>
<keyword evidence="15" id="KW-0675">Receptor</keyword>
<evidence type="ECO:0000256" key="1">
    <source>
        <dbReference type="ARBA" id="ARBA00004571"/>
    </source>
</evidence>
<evidence type="ECO:0000256" key="9">
    <source>
        <dbReference type="ARBA" id="ARBA00023237"/>
    </source>
</evidence>
<keyword evidence="3 10" id="KW-1134">Transmembrane beta strand</keyword>
<dbReference type="InterPro" id="IPR012910">
    <property type="entry name" value="Plug_dom"/>
</dbReference>
<keyword evidence="4" id="KW-0410">Iron transport</keyword>
<dbReference type="GO" id="GO:0006826">
    <property type="term" value="P:iron ion transport"/>
    <property type="evidence" value="ECO:0007669"/>
    <property type="project" value="UniProtKB-KW"/>
</dbReference>
<feature type="domain" description="Secretin/TonB short N-terminal" evidence="14">
    <location>
        <begin position="60"/>
        <end position="111"/>
    </location>
</feature>
<keyword evidence="16" id="KW-1185">Reference proteome</keyword>
<dbReference type="Pfam" id="PF07715">
    <property type="entry name" value="Plug"/>
    <property type="match status" value="1"/>
</dbReference>
<evidence type="ECO:0000256" key="10">
    <source>
        <dbReference type="PROSITE-ProRule" id="PRU01360"/>
    </source>
</evidence>
<dbReference type="GO" id="GO:0009279">
    <property type="term" value="C:cell outer membrane"/>
    <property type="evidence" value="ECO:0007669"/>
    <property type="project" value="UniProtKB-SubCell"/>
</dbReference>
<evidence type="ECO:0000256" key="12">
    <source>
        <dbReference type="SAM" id="MobiDB-lite"/>
    </source>
</evidence>
<keyword evidence="8 10" id="KW-0472">Membrane</keyword>
<dbReference type="SUPFAM" id="SSF56935">
    <property type="entry name" value="Porins"/>
    <property type="match status" value="1"/>
</dbReference>
<dbReference type="PANTHER" id="PTHR47234">
    <property type="match status" value="1"/>
</dbReference>